<sequence>MRTALGGRGGGPALRESGLEPDVRRACSTAALDRYDAVVLGGALYVGRWHREARAFVRRFAGEMAERPTWLFSSGPLDRTADEKSIDPVRGVAEAARRVGARGHATFGGRLRSDARGFLASRIAKTSGGDYRDRDQVRAWAAGIARDLQTIGV</sequence>
<dbReference type="InterPro" id="IPR026816">
    <property type="entry name" value="Flavodoxin_dom"/>
</dbReference>
<name>A0ABW2XQ74_9ACTN</name>
<feature type="region of interest" description="Disordered" evidence="1">
    <location>
        <begin position="1"/>
        <end position="20"/>
    </location>
</feature>
<evidence type="ECO:0000313" key="3">
    <source>
        <dbReference type="EMBL" id="MFD0688652.1"/>
    </source>
</evidence>
<reference evidence="4" key="1">
    <citation type="journal article" date="2019" name="Int. J. Syst. Evol. Microbiol.">
        <title>The Global Catalogue of Microorganisms (GCM) 10K type strain sequencing project: providing services to taxonomists for standard genome sequencing and annotation.</title>
        <authorList>
            <consortium name="The Broad Institute Genomics Platform"/>
            <consortium name="The Broad Institute Genome Sequencing Center for Infectious Disease"/>
            <person name="Wu L."/>
            <person name="Ma J."/>
        </authorList>
    </citation>
    <scope>NUCLEOTIDE SEQUENCE [LARGE SCALE GENOMIC DNA]</scope>
    <source>
        <strain evidence="4">JCM 9371</strain>
    </source>
</reference>
<dbReference type="RefSeq" id="WP_131755146.1">
    <property type="nucleotide sequence ID" value="NZ_CAACUY010000003.1"/>
</dbReference>
<evidence type="ECO:0000256" key="1">
    <source>
        <dbReference type="SAM" id="MobiDB-lite"/>
    </source>
</evidence>
<accession>A0ABW2XQ74</accession>
<proteinExistence type="predicted"/>
<feature type="compositionally biased region" description="Gly residues" evidence="1">
    <location>
        <begin position="1"/>
        <end position="12"/>
    </location>
</feature>
<comment type="caution">
    <text evidence="3">The sequence shown here is derived from an EMBL/GenBank/DDBJ whole genome shotgun (WGS) entry which is preliminary data.</text>
</comment>
<dbReference type="EMBL" id="JBHTGP010000015">
    <property type="protein sequence ID" value="MFD0688652.1"/>
    <property type="molecule type" value="Genomic_DNA"/>
</dbReference>
<dbReference type="Pfam" id="PF12724">
    <property type="entry name" value="Flavodoxin_5"/>
    <property type="match status" value="1"/>
</dbReference>
<feature type="domain" description="Flavodoxin" evidence="2">
    <location>
        <begin position="14"/>
        <end position="119"/>
    </location>
</feature>
<gene>
    <name evidence="3" type="ORF">ACFQZM_29450</name>
</gene>
<evidence type="ECO:0000259" key="2">
    <source>
        <dbReference type="Pfam" id="PF12724"/>
    </source>
</evidence>
<organism evidence="3 4">
    <name type="scientific">Actinomadura fibrosa</name>
    <dbReference type="NCBI Taxonomy" id="111802"/>
    <lineage>
        <taxon>Bacteria</taxon>
        <taxon>Bacillati</taxon>
        <taxon>Actinomycetota</taxon>
        <taxon>Actinomycetes</taxon>
        <taxon>Streptosporangiales</taxon>
        <taxon>Thermomonosporaceae</taxon>
        <taxon>Actinomadura</taxon>
    </lineage>
</organism>
<dbReference type="Proteomes" id="UP001597063">
    <property type="component" value="Unassembled WGS sequence"/>
</dbReference>
<evidence type="ECO:0000313" key="4">
    <source>
        <dbReference type="Proteomes" id="UP001597063"/>
    </source>
</evidence>
<keyword evidence="4" id="KW-1185">Reference proteome</keyword>
<protein>
    <submittedName>
        <fullName evidence="3">Flavodoxin domain-containing protein</fullName>
    </submittedName>
</protein>